<dbReference type="EMBL" id="WOCA01000003">
    <property type="protein sequence ID" value="MUK87802.1"/>
    <property type="molecule type" value="Genomic_DNA"/>
</dbReference>
<dbReference type="AlphaFoldDB" id="A0A6N8FDR5"/>
<organism evidence="1 2">
    <name type="scientific">Ornithinibacillus caprae</name>
    <dbReference type="NCBI Taxonomy" id="2678566"/>
    <lineage>
        <taxon>Bacteria</taxon>
        <taxon>Bacillati</taxon>
        <taxon>Bacillota</taxon>
        <taxon>Bacilli</taxon>
        <taxon>Bacillales</taxon>
        <taxon>Bacillaceae</taxon>
        <taxon>Ornithinibacillus</taxon>
    </lineage>
</organism>
<proteinExistence type="predicted"/>
<protein>
    <submittedName>
        <fullName evidence="1">Uncharacterized protein</fullName>
    </submittedName>
</protein>
<reference evidence="1 2" key="1">
    <citation type="submission" date="2019-11" db="EMBL/GenBank/DDBJ databases">
        <authorList>
            <person name="Li X."/>
        </authorList>
    </citation>
    <scope>NUCLEOTIDE SEQUENCE [LARGE SCALE GENOMIC DNA]</scope>
    <source>
        <strain evidence="1 2">L9</strain>
    </source>
</reference>
<sequence>MFLEMINDFANEFSPLYLYVSAVLSIFYLNRFYNGVHHSVWENHLHIRKWHEIQIQLLPNQIMIPRLIEFRNWIAIKTKRIEAPDDDTDADSFSLFQAMKLRGGKQWRKHPYSLSFENIALF</sequence>
<comment type="caution">
    <text evidence="1">The sequence shown here is derived from an EMBL/GenBank/DDBJ whole genome shotgun (WGS) entry which is preliminary data.</text>
</comment>
<keyword evidence="2" id="KW-1185">Reference proteome</keyword>
<evidence type="ECO:0000313" key="2">
    <source>
        <dbReference type="Proteomes" id="UP000469125"/>
    </source>
</evidence>
<accession>A0A6N8FDR5</accession>
<gene>
    <name evidence="1" type="ORF">GMD78_05225</name>
</gene>
<dbReference type="Proteomes" id="UP000469125">
    <property type="component" value="Unassembled WGS sequence"/>
</dbReference>
<dbReference type="RefSeq" id="WP_155667694.1">
    <property type="nucleotide sequence ID" value="NZ_WOCA01000003.1"/>
</dbReference>
<evidence type="ECO:0000313" key="1">
    <source>
        <dbReference type="EMBL" id="MUK87802.1"/>
    </source>
</evidence>
<name>A0A6N8FDR5_9BACI</name>